<gene>
    <name evidence="1" type="primary">LAP1_1</name>
    <name evidence="1" type="ORF">LOY88_003119</name>
</gene>
<comment type="caution">
    <text evidence="1">The sequence shown here is derived from an EMBL/GenBank/DDBJ whole genome shotgun (WGS) entry which is preliminary data.</text>
</comment>
<dbReference type="EMBL" id="JALBCA010000039">
    <property type="protein sequence ID" value="KAI2387429.1"/>
    <property type="molecule type" value="Genomic_DNA"/>
</dbReference>
<name>A0ACB8UY94_9EURO</name>
<keyword evidence="1" id="KW-0378">Hydrolase</keyword>
<accession>A0ACB8UY94</accession>
<organism evidence="1">
    <name type="scientific">Ophidiomyces ophidiicola</name>
    <dbReference type="NCBI Taxonomy" id="1387563"/>
    <lineage>
        <taxon>Eukaryota</taxon>
        <taxon>Fungi</taxon>
        <taxon>Dikarya</taxon>
        <taxon>Ascomycota</taxon>
        <taxon>Pezizomycotina</taxon>
        <taxon>Eurotiomycetes</taxon>
        <taxon>Eurotiomycetidae</taxon>
        <taxon>Onygenales</taxon>
        <taxon>Onygenaceae</taxon>
        <taxon>Ophidiomyces</taxon>
    </lineage>
</organism>
<protein>
    <submittedName>
        <fullName evidence="1">Leucine aminopeptidase 1</fullName>
        <ecNumber evidence="1">3.4.11.10</ecNumber>
    </submittedName>
</protein>
<dbReference type="EC" id="3.4.11.10" evidence="1"/>
<evidence type="ECO:0000313" key="1">
    <source>
        <dbReference type="EMBL" id="KAI2387429.1"/>
    </source>
</evidence>
<proteinExistence type="predicted"/>
<sequence length="419" mass="46881">MKTFAVLALSVLVSPSAWARPTNEAEMCLIETGPSQSRWVTEAKKMEMIKMIWDSGANQYDYFKENINFMDITDLPASLRSQPVEQMTVQFPTQLMFTSEGMPLANKISQAVMRKDLEKLTSFHNRYYRSQTGLQSANWVFDHVHGIIKSAGASKVRVEKFRHPKWLQPSVIITVPGKSNSTIILGAHMDSISGTSVEDAMTSRAPGADDNGTGTVIVMDVLRAMLSSQKVLRGEAENTIELHLYAAEEAGNLGSLEIFKKYKAEGRDVKAMMNKDMAGFTNGWKKAGKPVAFGVITDFTNDALNDFVRLVIKGVSKTHVSFWHPICLYFNFANYLIFFLKKYTRVPYVDGKCGYGCSDHAAAHRFGYPSAHIHESTSQYNNKDLHTINDVIELVDFGHCANHAKLAIGFLYELAMNKF</sequence>
<reference evidence="1" key="1">
    <citation type="journal article" date="2022" name="bioRxiv">
        <title>Population genetic analysis of Ophidiomyces ophidiicola, the causative agent of snake fungal disease, indicates recent introductions to the USA.</title>
        <authorList>
            <person name="Ladner J.T."/>
            <person name="Palmer J.M."/>
            <person name="Ettinger C.L."/>
            <person name="Stajich J.E."/>
            <person name="Farrell T.M."/>
            <person name="Glorioso B.M."/>
            <person name="Lawson B."/>
            <person name="Price S.J."/>
            <person name="Stengle A.G."/>
            <person name="Grear D.A."/>
            <person name="Lorch J.M."/>
        </authorList>
    </citation>
    <scope>NUCLEOTIDE SEQUENCE</scope>
    <source>
        <strain evidence="1">NWHC 24266-5</strain>
    </source>
</reference>
<keyword evidence="1" id="KW-0031">Aminopeptidase</keyword>
<keyword evidence="1" id="KW-0645">Protease</keyword>